<protein>
    <submittedName>
        <fullName evidence="1">Uncharacterized protein</fullName>
    </submittedName>
</protein>
<dbReference type="Proteomes" id="UP000799754">
    <property type="component" value="Unassembled WGS sequence"/>
</dbReference>
<organism evidence="1 2">
    <name type="scientific">Macroventuria anomochaeta</name>
    <dbReference type="NCBI Taxonomy" id="301207"/>
    <lineage>
        <taxon>Eukaryota</taxon>
        <taxon>Fungi</taxon>
        <taxon>Dikarya</taxon>
        <taxon>Ascomycota</taxon>
        <taxon>Pezizomycotina</taxon>
        <taxon>Dothideomycetes</taxon>
        <taxon>Pleosporomycetidae</taxon>
        <taxon>Pleosporales</taxon>
        <taxon>Pleosporineae</taxon>
        <taxon>Didymellaceae</taxon>
        <taxon>Macroventuria</taxon>
    </lineage>
</organism>
<keyword evidence="2" id="KW-1185">Reference proteome</keyword>
<reference evidence="1" key="1">
    <citation type="journal article" date="2020" name="Stud. Mycol.">
        <title>101 Dothideomycetes genomes: a test case for predicting lifestyles and emergence of pathogens.</title>
        <authorList>
            <person name="Haridas S."/>
            <person name="Albert R."/>
            <person name="Binder M."/>
            <person name="Bloem J."/>
            <person name="Labutti K."/>
            <person name="Salamov A."/>
            <person name="Andreopoulos B."/>
            <person name="Baker S."/>
            <person name="Barry K."/>
            <person name="Bills G."/>
            <person name="Bluhm B."/>
            <person name="Cannon C."/>
            <person name="Castanera R."/>
            <person name="Culley D."/>
            <person name="Daum C."/>
            <person name="Ezra D."/>
            <person name="Gonzalez J."/>
            <person name="Henrissat B."/>
            <person name="Kuo A."/>
            <person name="Liang C."/>
            <person name="Lipzen A."/>
            <person name="Lutzoni F."/>
            <person name="Magnuson J."/>
            <person name="Mondo S."/>
            <person name="Nolan M."/>
            <person name="Ohm R."/>
            <person name="Pangilinan J."/>
            <person name="Park H.-J."/>
            <person name="Ramirez L."/>
            <person name="Alfaro M."/>
            <person name="Sun H."/>
            <person name="Tritt A."/>
            <person name="Yoshinaga Y."/>
            <person name="Zwiers L.-H."/>
            <person name="Turgeon B."/>
            <person name="Goodwin S."/>
            <person name="Spatafora J."/>
            <person name="Crous P."/>
            <person name="Grigoriev I."/>
        </authorList>
    </citation>
    <scope>NUCLEOTIDE SEQUENCE</scope>
    <source>
        <strain evidence="1">CBS 525.71</strain>
    </source>
</reference>
<proteinExistence type="predicted"/>
<dbReference type="EMBL" id="MU006711">
    <property type="protein sequence ID" value="KAF2629122.1"/>
    <property type="molecule type" value="Genomic_DNA"/>
</dbReference>
<evidence type="ECO:0000313" key="2">
    <source>
        <dbReference type="Proteomes" id="UP000799754"/>
    </source>
</evidence>
<evidence type="ECO:0000313" key="1">
    <source>
        <dbReference type="EMBL" id="KAF2629122.1"/>
    </source>
</evidence>
<sequence length="92" mass="10599">MDRIPSDGIGWVKCHEESRARLLEQLKDLIQEMRRITPSKGTSVANVNGGSLYDPRLMDLFIFGPLEAFMEFHRYLRGSSRFQELRSDPTPS</sequence>
<name>A0ACB6S7L0_9PLEO</name>
<comment type="caution">
    <text evidence="1">The sequence shown here is derived from an EMBL/GenBank/DDBJ whole genome shotgun (WGS) entry which is preliminary data.</text>
</comment>
<gene>
    <name evidence="1" type="ORF">BU25DRAFT_27144</name>
</gene>
<accession>A0ACB6S7L0</accession>